<feature type="domain" description="RNA polymerase sigma-70 region 2" evidence="6">
    <location>
        <begin position="42"/>
        <end position="101"/>
    </location>
</feature>
<dbReference type="EMBL" id="JACIIV010000002">
    <property type="protein sequence ID" value="MBB6226101.1"/>
    <property type="molecule type" value="Genomic_DNA"/>
</dbReference>
<evidence type="ECO:0000259" key="7">
    <source>
        <dbReference type="Pfam" id="PF08281"/>
    </source>
</evidence>
<gene>
    <name evidence="8" type="ORF">FHS79_000254</name>
</gene>
<evidence type="ECO:0000256" key="5">
    <source>
        <dbReference type="SAM" id="MobiDB-lite"/>
    </source>
</evidence>
<dbReference type="InterPro" id="IPR007627">
    <property type="entry name" value="RNA_pol_sigma70_r2"/>
</dbReference>
<feature type="domain" description="RNA polymerase sigma factor 70 region 4 type 2" evidence="7">
    <location>
        <begin position="131"/>
        <end position="182"/>
    </location>
</feature>
<dbReference type="InterPro" id="IPR014284">
    <property type="entry name" value="RNA_pol_sigma-70_dom"/>
</dbReference>
<evidence type="ECO:0000256" key="4">
    <source>
        <dbReference type="ARBA" id="ARBA00023163"/>
    </source>
</evidence>
<feature type="region of interest" description="Disordered" evidence="5">
    <location>
        <begin position="177"/>
        <end position="212"/>
    </location>
</feature>
<keyword evidence="4" id="KW-0804">Transcription</keyword>
<keyword evidence="9" id="KW-1185">Reference proteome</keyword>
<dbReference type="PANTHER" id="PTHR43133">
    <property type="entry name" value="RNA POLYMERASE ECF-TYPE SIGMA FACTO"/>
    <property type="match status" value="1"/>
</dbReference>
<dbReference type="InterPro" id="IPR013249">
    <property type="entry name" value="RNA_pol_sigma70_r4_t2"/>
</dbReference>
<protein>
    <submittedName>
        <fullName evidence="8">RNA polymerase sigma-70 factor (ECF subfamily)</fullName>
    </submittedName>
</protein>
<dbReference type="RefSeq" id="WP_184194179.1">
    <property type="nucleotide sequence ID" value="NZ_BMOX01000024.1"/>
</dbReference>
<evidence type="ECO:0000313" key="8">
    <source>
        <dbReference type="EMBL" id="MBB6226101.1"/>
    </source>
</evidence>
<comment type="caution">
    <text evidence="8">The sequence shown here is derived from an EMBL/GenBank/DDBJ whole genome shotgun (WGS) entry which is preliminary data.</text>
</comment>
<evidence type="ECO:0000256" key="2">
    <source>
        <dbReference type="ARBA" id="ARBA00023015"/>
    </source>
</evidence>
<dbReference type="Gene3D" id="1.10.1740.10">
    <property type="match status" value="1"/>
</dbReference>
<evidence type="ECO:0000313" key="9">
    <source>
        <dbReference type="Proteomes" id="UP000538147"/>
    </source>
</evidence>
<dbReference type="GO" id="GO:0003677">
    <property type="term" value="F:DNA binding"/>
    <property type="evidence" value="ECO:0007669"/>
    <property type="project" value="InterPro"/>
</dbReference>
<dbReference type="InterPro" id="IPR013325">
    <property type="entry name" value="RNA_pol_sigma_r2"/>
</dbReference>
<dbReference type="InterPro" id="IPR036388">
    <property type="entry name" value="WH-like_DNA-bd_sf"/>
</dbReference>
<dbReference type="InterPro" id="IPR013324">
    <property type="entry name" value="RNA_pol_sigma_r3/r4-like"/>
</dbReference>
<evidence type="ECO:0000256" key="1">
    <source>
        <dbReference type="ARBA" id="ARBA00010641"/>
    </source>
</evidence>
<reference evidence="8 9" key="1">
    <citation type="submission" date="2020-08" db="EMBL/GenBank/DDBJ databases">
        <title>Genomic Encyclopedia of Type Strains, Phase IV (KMG-IV): sequencing the most valuable type-strain genomes for metagenomic binning, comparative biology and taxonomic classification.</title>
        <authorList>
            <person name="Goeker M."/>
        </authorList>
    </citation>
    <scope>NUCLEOTIDE SEQUENCE [LARGE SCALE GENOMIC DNA]</scope>
    <source>
        <strain evidence="8 9">DSM 102189</strain>
    </source>
</reference>
<dbReference type="CDD" id="cd06171">
    <property type="entry name" value="Sigma70_r4"/>
    <property type="match status" value="1"/>
</dbReference>
<keyword evidence="2" id="KW-0805">Transcription regulation</keyword>
<organism evidence="8 9">
    <name type="scientific">Polymorphobacter multimanifer</name>
    <dbReference type="NCBI Taxonomy" id="1070431"/>
    <lineage>
        <taxon>Bacteria</taxon>
        <taxon>Pseudomonadati</taxon>
        <taxon>Pseudomonadota</taxon>
        <taxon>Alphaproteobacteria</taxon>
        <taxon>Sphingomonadales</taxon>
        <taxon>Sphingosinicellaceae</taxon>
        <taxon>Polymorphobacter</taxon>
    </lineage>
</organism>
<feature type="compositionally biased region" description="Polar residues" evidence="5">
    <location>
        <begin position="200"/>
        <end position="212"/>
    </location>
</feature>
<feature type="region of interest" description="Disordered" evidence="5">
    <location>
        <begin position="1"/>
        <end position="26"/>
    </location>
</feature>
<proteinExistence type="inferred from homology"/>
<dbReference type="PANTHER" id="PTHR43133:SF25">
    <property type="entry name" value="RNA POLYMERASE SIGMA FACTOR RFAY-RELATED"/>
    <property type="match status" value="1"/>
</dbReference>
<evidence type="ECO:0000256" key="3">
    <source>
        <dbReference type="ARBA" id="ARBA00023082"/>
    </source>
</evidence>
<dbReference type="AlphaFoldDB" id="A0A841L3T0"/>
<name>A0A841L3T0_9SPHN</name>
<dbReference type="InterPro" id="IPR039425">
    <property type="entry name" value="RNA_pol_sigma-70-like"/>
</dbReference>
<sequence length="212" mass="23351">MSKVVDHAGGEIPEGTPAPGTSGKLRLGASDEAQFRRQLTEVIPSLRAYARSLCYNRDLADDLTQEALAKGWGARASFTPGSNFRGWMFRILRNHFYSVVKVSRRFVELDPEVTDRLMVTAPSQEAGLNLEDLQRGLLLLPAEQREALLLMESGLRCEDIAGIMDTPVGTVKSRISRGRSALRRHMDGSSSHESARLPSSGRSQLSQTANNR</sequence>
<dbReference type="Gene3D" id="1.10.10.10">
    <property type="entry name" value="Winged helix-like DNA-binding domain superfamily/Winged helix DNA-binding domain"/>
    <property type="match status" value="1"/>
</dbReference>
<dbReference type="NCBIfam" id="TIGR02937">
    <property type="entry name" value="sigma70-ECF"/>
    <property type="match status" value="1"/>
</dbReference>
<keyword evidence="3" id="KW-0731">Sigma factor</keyword>
<dbReference type="GO" id="GO:0016987">
    <property type="term" value="F:sigma factor activity"/>
    <property type="evidence" value="ECO:0007669"/>
    <property type="project" value="UniProtKB-KW"/>
</dbReference>
<accession>A0A841L3T0</accession>
<dbReference type="GO" id="GO:0006352">
    <property type="term" value="P:DNA-templated transcription initiation"/>
    <property type="evidence" value="ECO:0007669"/>
    <property type="project" value="InterPro"/>
</dbReference>
<evidence type="ECO:0000259" key="6">
    <source>
        <dbReference type="Pfam" id="PF04542"/>
    </source>
</evidence>
<dbReference type="SUPFAM" id="SSF88659">
    <property type="entry name" value="Sigma3 and sigma4 domains of RNA polymerase sigma factors"/>
    <property type="match status" value="1"/>
</dbReference>
<dbReference type="Proteomes" id="UP000538147">
    <property type="component" value="Unassembled WGS sequence"/>
</dbReference>
<dbReference type="Pfam" id="PF08281">
    <property type="entry name" value="Sigma70_r4_2"/>
    <property type="match status" value="1"/>
</dbReference>
<dbReference type="Pfam" id="PF04542">
    <property type="entry name" value="Sigma70_r2"/>
    <property type="match status" value="1"/>
</dbReference>
<comment type="similarity">
    <text evidence="1">Belongs to the sigma-70 factor family. ECF subfamily.</text>
</comment>
<dbReference type="SUPFAM" id="SSF88946">
    <property type="entry name" value="Sigma2 domain of RNA polymerase sigma factors"/>
    <property type="match status" value="1"/>
</dbReference>